<reference evidence="2" key="1">
    <citation type="submission" date="2022-07" db="EMBL/GenBank/DDBJ databases">
        <title>Evaluation of T. orientalis genome assembly methods using nanopore sequencing and analysis of variation between genomes.</title>
        <authorList>
            <person name="Yam J."/>
            <person name="Micallef M.L."/>
            <person name="Liu M."/>
            <person name="Djordjevic S.P."/>
            <person name="Bogema D.R."/>
            <person name="Jenkins C."/>
        </authorList>
    </citation>
    <scope>NUCLEOTIDE SEQUENCE</scope>
    <source>
        <strain evidence="2">Fish Creek</strain>
    </source>
</reference>
<dbReference type="EMBL" id="CP056065">
    <property type="protein sequence ID" value="UKJ88449.2"/>
    <property type="molecule type" value="Genomic_DNA"/>
</dbReference>
<evidence type="ECO:0000313" key="2">
    <source>
        <dbReference type="EMBL" id="UKJ88449.2"/>
    </source>
</evidence>
<sequence>MFDWISVDQDRSIDPYANSQFESTKREMINNMVFFNDIYIKNSVPLCVYYRRCVRLLRSHILMESSILNQESFKSHNYKLNIDDLSTKNDIYAHINDKLPNRDSIDTSTKSNCENQRIKHEGIRICASGSCVRKALYLLQDVFAFLSNYYSTDSQSLSPNTSKRSKSRKHKRSSHKDSSEYLKILDPESPNSSNKEALEQELKRLFDVEISTDTIHSVDDTWSFEGNVNDDFGNVDLMDDSMLQVSFTSF</sequence>
<feature type="region of interest" description="Disordered" evidence="1">
    <location>
        <begin position="152"/>
        <end position="196"/>
    </location>
</feature>
<evidence type="ECO:0000313" key="3">
    <source>
        <dbReference type="Proteomes" id="UP000244803"/>
    </source>
</evidence>
<proteinExistence type="predicted"/>
<protein>
    <submittedName>
        <fullName evidence="2">Uncharacterized protein</fullName>
    </submittedName>
</protein>
<feature type="compositionally biased region" description="Basic and acidic residues" evidence="1">
    <location>
        <begin position="175"/>
        <end position="186"/>
    </location>
</feature>
<organism evidence="2 3">
    <name type="scientific">Theileria orientalis</name>
    <dbReference type="NCBI Taxonomy" id="68886"/>
    <lineage>
        <taxon>Eukaryota</taxon>
        <taxon>Sar</taxon>
        <taxon>Alveolata</taxon>
        <taxon>Apicomplexa</taxon>
        <taxon>Aconoidasida</taxon>
        <taxon>Piroplasmida</taxon>
        <taxon>Theileriidae</taxon>
        <taxon>Theileria</taxon>
    </lineage>
</organism>
<accession>A0A976M4U6</accession>
<dbReference type="AlphaFoldDB" id="A0A976M4U6"/>
<evidence type="ECO:0000256" key="1">
    <source>
        <dbReference type="SAM" id="MobiDB-lite"/>
    </source>
</evidence>
<dbReference type="Proteomes" id="UP000244803">
    <property type="component" value="Chromosome 1"/>
</dbReference>
<name>A0A976M4U6_THEOR</name>
<feature type="compositionally biased region" description="Polar residues" evidence="1">
    <location>
        <begin position="152"/>
        <end position="161"/>
    </location>
</feature>
<dbReference type="OrthoDB" id="416729at2759"/>
<gene>
    <name evidence="2" type="ORF">MACJ_000893</name>
</gene>
<feature type="compositionally biased region" description="Basic residues" evidence="1">
    <location>
        <begin position="163"/>
        <end position="174"/>
    </location>
</feature>